<keyword evidence="2" id="KW-1185">Reference proteome</keyword>
<dbReference type="Proteomes" id="UP000181956">
    <property type="component" value="Chromosome I"/>
</dbReference>
<evidence type="ECO:0000313" key="2">
    <source>
        <dbReference type="Proteomes" id="UP000181956"/>
    </source>
</evidence>
<proteinExistence type="predicted"/>
<name>A0A1H1ZAP2_9MICO</name>
<accession>A0A1H1ZAP2</accession>
<gene>
    <name evidence="1" type="ORF">SAMN04489834_3385</name>
</gene>
<organism evidence="1 2">
    <name type="scientific">Microterricola viridarii</name>
    <dbReference type="NCBI Taxonomy" id="412690"/>
    <lineage>
        <taxon>Bacteria</taxon>
        <taxon>Bacillati</taxon>
        <taxon>Actinomycetota</taxon>
        <taxon>Actinomycetes</taxon>
        <taxon>Micrococcales</taxon>
        <taxon>Microbacteriaceae</taxon>
        <taxon>Microterricola</taxon>
    </lineage>
</organism>
<sequence length="138" mass="14120">MRAQQAATAGPRSGVTALPGQRCCDNERVRIELLHIEGCPNTGPAGSRLREAVASAGLDGVADVCLRLLGNRDDAAAVYFAGSPTFLVDGADLFPGAERTSDLACRVYPTDAGLAGAPTVEQLRDALLAAAAQGANGR</sequence>
<dbReference type="STRING" id="412690.SAMN04489834_3385"/>
<evidence type="ECO:0000313" key="1">
    <source>
        <dbReference type="EMBL" id="SDT30784.1"/>
    </source>
</evidence>
<dbReference type="AlphaFoldDB" id="A0A1H1ZAP2"/>
<dbReference type="EMBL" id="LT629742">
    <property type="protein sequence ID" value="SDT30784.1"/>
    <property type="molecule type" value="Genomic_DNA"/>
</dbReference>
<reference evidence="2" key="1">
    <citation type="submission" date="2016-10" db="EMBL/GenBank/DDBJ databases">
        <authorList>
            <person name="Varghese N."/>
            <person name="Submissions S."/>
        </authorList>
    </citation>
    <scope>NUCLEOTIDE SEQUENCE [LARGE SCALE GENOMIC DNA]</scope>
    <source>
        <strain evidence="2">DSM 21772</strain>
    </source>
</reference>
<evidence type="ECO:0008006" key="3">
    <source>
        <dbReference type="Google" id="ProtNLM"/>
    </source>
</evidence>
<protein>
    <recommendedName>
        <fullName evidence="3">Alkylmercury lyase</fullName>
    </recommendedName>
</protein>